<dbReference type="Pfam" id="PF00327">
    <property type="entry name" value="Ribosomal_L30"/>
    <property type="match status" value="1"/>
</dbReference>
<dbReference type="PANTHER" id="PTHR15892:SF2">
    <property type="entry name" value="LARGE RIBOSOMAL SUBUNIT PROTEIN UL30M"/>
    <property type="match status" value="1"/>
</dbReference>
<dbReference type="EMBL" id="VUKA01000017">
    <property type="protein sequence ID" value="KAA2211695.1"/>
    <property type="molecule type" value="Genomic_DNA"/>
</dbReference>
<dbReference type="Proteomes" id="UP000322110">
    <property type="component" value="Unassembled WGS sequence"/>
</dbReference>
<evidence type="ECO:0000256" key="4">
    <source>
        <dbReference type="ARBA" id="ARBA00023274"/>
    </source>
</evidence>
<dbReference type="OrthoDB" id="9812790at2"/>
<dbReference type="InterPro" id="IPR036919">
    <property type="entry name" value="Ribo_uL30_ferredoxin-like_sf"/>
</dbReference>
<dbReference type="PANTHER" id="PTHR15892">
    <property type="entry name" value="MITOCHONDRIAL RIBOSOMAL PROTEIN L30"/>
    <property type="match status" value="1"/>
</dbReference>
<comment type="subunit">
    <text evidence="2 5">Part of the 50S ribosomal subunit.</text>
</comment>
<evidence type="ECO:0000313" key="8">
    <source>
        <dbReference type="EMBL" id="KAA2211695.1"/>
    </source>
</evidence>
<dbReference type="GO" id="GO:0003735">
    <property type="term" value="F:structural constituent of ribosome"/>
    <property type="evidence" value="ECO:0007669"/>
    <property type="project" value="InterPro"/>
</dbReference>
<accession>A0A5B2TC92</accession>
<dbReference type="AlphaFoldDB" id="A0A5B2TC92"/>
<evidence type="ECO:0000256" key="2">
    <source>
        <dbReference type="ARBA" id="ARBA00011838"/>
    </source>
</evidence>
<dbReference type="CDD" id="cd01658">
    <property type="entry name" value="Ribosomal_L30"/>
    <property type="match status" value="1"/>
</dbReference>
<evidence type="ECO:0000313" key="9">
    <source>
        <dbReference type="Proteomes" id="UP000322110"/>
    </source>
</evidence>
<gene>
    <name evidence="5 8" type="primary">rpmD</name>
    <name evidence="8" type="ORF">F0Q34_18645</name>
</gene>
<dbReference type="SUPFAM" id="SSF55129">
    <property type="entry name" value="Ribosomal protein L30p/L7e"/>
    <property type="match status" value="1"/>
</dbReference>
<keyword evidence="9" id="KW-1185">Reference proteome</keyword>
<dbReference type="InterPro" id="IPR016082">
    <property type="entry name" value="Ribosomal_uL30_ferredoxin-like"/>
</dbReference>
<dbReference type="GO" id="GO:0006412">
    <property type="term" value="P:translation"/>
    <property type="evidence" value="ECO:0007669"/>
    <property type="project" value="UniProtKB-UniRule"/>
</dbReference>
<dbReference type="HAMAP" id="MF_01371_B">
    <property type="entry name" value="Ribosomal_uL30_B"/>
    <property type="match status" value="1"/>
</dbReference>
<sequence length="75" mass="8475">MRSRCRRPPVSETKKTVRVTQVASPIGRKPGQRETLIGLGLNKIRRSRELEDTPAVRGMIRKVAHLIQVGETTEK</sequence>
<keyword evidence="4 5" id="KW-0687">Ribonucleoprotein</keyword>
<evidence type="ECO:0000256" key="3">
    <source>
        <dbReference type="ARBA" id="ARBA00022980"/>
    </source>
</evidence>
<dbReference type="NCBIfam" id="TIGR01308">
    <property type="entry name" value="rpmD_bact"/>
    <property type="match status" value="1"/>
</dbReference>
<organism evidence="8 9">
    <name type="scientific">Teichococcus oryzae</name>
    <dbReference type="NCBI Taxonomy" id="1608942"/>
    <lineage>
        <taxon>Bacteria</taxon>
        <taxon>Pseudomonadati</taxon>
        <taxon>Pseudomonadota</taxon>
        <taxon>Alphaproteobacteria</taxon>
        <taxon>Acetobacterales</taxon>
        <taxon>Roseomonadaceae</taxon>
        <taxon>Roseomonas</taxon>
    </lineage>
</organism>
<dbReference type="InterPro" id="IPR005996">
    <property type="entry name" value="Ribosomal_uL30_bac-type"/>
</dbReference>
<comment type="similarity">
    <text evidence="1 5">Belongs to the universal ribosomal protein uL30 family.</text>
</comment>
<reference evidence="8 9" key="1">
    <citation type="journal article" date="2015" name="Int. J. Syst. Evol. Microbiol.">
        <title>Roseomonas oryzae sp. nov., isolated from paddy rhizosphere soil.</title>
        <authorList>
            <person name="Ramaprasad E.V."/>
            <person name="Sasikala Ch."/>
            <person name="Ramana Ch.V."/>
        </authorList>
    </citation>
    <scope>NUCLEOTIDE SEQUENCE [LARGE SCALE GENOMIC DNA]</scope>
    <source>
        <strain evidence="8 9">KCTC 42542</strain>
    </source>
</reference>
<name>A0A5B2TC92_9PROT</name>
<dbReference type="Gene3D" id="3.30.1390.20">
    <property type="entry name" value="Ribosomal protein L30, ferredoxin-like fold domain"/>
    <property type="match status" value="1"/>
</dbReference>
<keyword evidence="3 5" id="KW-0689">Ribosomal protein</keyword>
<protein>
    <recommendedName>
        <fullName evidence="5">Large ribosomal subunit protein uL30</fullName>
    </recommendedName>
</protein>
<proteinExistence type="inferred from homology"/>
<evidence type="ECO:0000259" key="7">
    <source>
        <dbReference type="Pfam" id="PF00327"/>
    </source>
</evidence>
<evidence type="ECO:0000256" key="5">
    <source>
        <dbReference type="HAMAP-Rule" id="MF_01371"/>
    </source>
</evidence>
<feature type="domain" description="Large ribosomal subunit protein uL30-like ferredoxin-like fold" evidence="7">
    <location>
        <begin position="17"/>
        <end position="67"/>
    </location>
</feature>
<evidence type="ECO:0000256" key="6">
    <source>
        <dbReference type="SAM" id="MobiDB-lite"/>
    </source>
</evidence>
<comment type="caution">
    <text evidence="8">The sequence shown here is derived from an EMBL/GenBank/DDBJ whole genome shotgun (WGS) entry which is preliminary data.</text>
</comment>
<feature type="region of interest" description="Disordered" evidence="6">
    <location>
        <begin position="1"/>
        <end position="22"/>
    </location>
</feature>
<evidence type="ECO:0000256" key="1">
    <source>
        <dbReference type="ARBA" id="ARBA00007594"/>
    </source>
</evidence>
<dbReference type="GO" id="GO:0022625">
    <property type="term" value="C:cytosolic large ribosomal subunit"/>
    <property type="evidence" value="ECO:0007669"/>
    <property type="project" value="TreeGrafter"/>
</dbReference>